<name>A0A151PE03_ALLMI</name>
<dbReference type="EMBL" id="AKHW03000474">
    <property type="protein sequence ID" value="KYO47283.1"/>
    <property type="molecule type" value="Genomic_DNA"/>
</dbReference>
<evidence type="ECO:0000313" key="3">
    <source>
        <dbReference type="Proteomes" id="UP000050525"/>
    </source>
</evidence>
<dbReference type="AlphaFoldDB" id="A0A151PE03"/>
<protein>
    <submittedName>
        <fullName evidence="2">Uncharacterized protein</fullName>
    </submittedName>
</protein>
<sequence>MEAKSQDNPNADGQWPLGCLALESMQLRKVGRLLANLIQSYPVREETQGGRAVGGCQKTCTPVQICWDMSSNQKEGKKIMKWACRTCTNQADARSKASGELGLPRGKRSSGSGPGCAGMGPREQLGLAGVNRADDLG</sequence>
<proteinExistence type="predicted"/>
<gene>
    <name evidence="2" type="ORF">Y1Q_0019990</name>
</gene>
<accession>A0A151PE03</accession>
<comment type="caution">
    <text evidence="2">The sequence shown here is derived from an EMBL/GenBank/DDBJ whole genome shotgun (WGS) entry which is preliminary data.</text>
</comment>
<reference evidence="2 3" key="1">
    <citation type="journal article" date="2012" name="Genome Biol.">
        <title>Sequencing three crocodilian genomes to illuminate the evolution of archosaurs and amniotes.</title>
        <authorList>
            <person name="St John J.A."/>
            <person name="Braun E.L."/>
            <person name="Isberg S.R."/>
            <person name="Miles L.G."/>
            <person name="Chong A.Y."/>
            <person name="Gongora J."/>
            <person name="Dalzell P."/>
            <person name="Moran C."/>
            <person name="Bed'hom B."/>
            <person name="Abzhanov A."/>
            <person name="Burgess S.C."/>
            <person name="Cooksey A.M."/>
            <person name="Castoe T.A."/>
            <person name="Crawford N.G."/>
            <person name="Densmore L.D."/>
            <person name="Drew J.C."/>
            <person name="Edwards S.V."/>
            <person name="Faircloth B.C."/>
            <person name="Fujita M.K."/>
            <person name="Greenwold M.J."/>
            <person name="Hoffmann F.G."/>
            <person name="Howard J.M."/>
            <person name="Iguchi T."/>
            <person name="Janes D.E."/>
            <person name="Khan S.Y."/>
            <person name="Kohno S."/>
            <person name="de Koning A.J."/>
            <person name="Lance S.L."/>
            <person name="McCarthy F.M."/>
            <person name="McCormack J.E."/>
            <person name="Merchant M.E."/>
            <person name="Peterson D.G."/>
            <person name="Pollock D.D."/>
            <person name="Pourmand N."/>
            <person name="Raney B.J."/>
            <person name="Roessler K.A."/>
            <person name="Sanford J.R."/>
            <person name="Sawyer R.H."/>
            <person name="Schmidt C.J."/>
            <person name="Triplett E.W."/>
            <person name="Tuberville T.D."/>
            <person name="Venegas-Anaya M."/>
            <person name="Howard J.T."/>
            <person name="Jarvis E.D."/>
            <person name="Guillette L.J.Jr."/>
            <person name="Glenn T.C."/>
            <person name="Green R.E."/>
            <person name="Ray D.A."/>
        </authorList>
    </citation>
    <scope>NUCLEOTIDE SEQUENCE [LARGE SCALE GENOMIC DNA]</scope>
    <source>
        <strain evidence="2">KSC_2009_1</strain>
    </source>
</reference>
<feature type="region of interest" description="Disordered" evidence="1">
    <location>
        <begin position="92"/>
        <end position="137"/>
    </location>
</feature>
<organism evidence="2 3">
    <name type="scientific">Alligator mississippiensis</name>
    <name type="common">American alligator</name>
    <dbReference type="NCBI Taxonomy" id="8496"/>
    <lineage>
        <taxon>Eukaryota</taxon>
        <taxon>Metazoa</taxon>
        <taxon>Chordata</taxon>
        <taxon>Craniata</taxon>
        <taxon>Vertebrata</taxon>
        <taxon>Euteleostomi</taxon>
        <taxon>Archelosauria</taxon>
        <taxon>Archosauria</taxon>
        <taxon>Crocodylia</taxon>
        <taxon>Alligatoridae</taxon>
        <taxon>Alligatorinae</taxon>
        <taxon>Alligator</taxon>
    </lineage>
</organism>
<keyword evidence="3" id="KW-1185">Reference proteome</keyword>
<evidence type="ECO:0000256" key="1">
    <source>
        <dbReference type="SAM" id="MobiDB-lite"/>
    </source>
</evidence>
<evidence type="ECO:0000313" key="2">
    <source>
        <dbReference type="EMBL" id="KYO47283.1"/>
    </source>
</evidence>
<dbReference type="Proteomes" id="UP000050525">
    <property type="component" value="Unassembled WGS sequence"/>
</dbReference>